<organism evidence="1 2">
    <name type="scientific">Paenibacillus lentus</name>
    <dbReference type="NCBI Taxonomy" id="1338368"/>
    <lineage>
        <taxon>Bacteria</taxon>
        <taxon>Bacillati</taxon>
        <taxon>Bacillota</taxon>
        <taxon>Bacilli</taxon>
        <taxon>Bacillales</taxon>
        <taxon>Paenibacillaceae</taxon>
        <taxon>Paenibacillus</taxon>
    </lineage>
</organism>
<dbReference type="Proteomes" id="UP000273145">
    <property type="component" value="Chromosome"/>
</dbReference>
<reference evidence="1 2" key="1">
    <citation type="submission" date="2018-11" db="EMBL/GenBank/DDBJ databases">
        <title>Genome sequencing of Paenibacillus lentus DSM25539(T).</title>
        <authorList>
            <person name="Kook J.-K."/>
            <person name="Park S.-N."/>
            <person name="Lim Y.K."/>
        </authorList>
    </citation>
    <scope>NUCLEOTIDE SEQUENCE [LARGE SCALE GENOMIC DNA]</scope>
    <source>
        <strain evidence="1 2">DSM 25539</strain>
    </source>
</reference>
<proteinExistence type="predicted"/>
<accession>A0A3Q8S3T1</accession>
<name>A0A3Q8S3T1_9BACL</name>
<evidence type="ECO:0000313" key="1">
    <source>
        <dbReference type="EMBL" id="AZK45404.1"/>
    </source>
</evidence>
<evidence type="ECO:0000313" key="2">
    <source>
        <dbReference type="Proteomes" id="UP000273145"/>
    </source>
</evidence>
<dbReference type="OrthoDB" id="2882430at2"/>
<keyword evidence="2" id="KW-1185">Reference proteome</keyword>
<dbReference type="EMBL" id="CP034248">
    <property type="protein sequence ID" value="AZK45404.1"/>
    <property type="molecule type" value="Genomic_DNA"/>
</dbReference>
<dbReference type="AlphaFoldDB" id="A0A3Q8S3T1"/>
<sequence length="99" mass="11950">MLVIRTLNDVRSFIDNFNTYAEIDENNGTYVFSLENGNLRCVGIGITNFYRLDEQFYHNNYGMNWRDKLADEVDEPQKFVWENRKWINAKLKRNNEIDY</sequence>
<dbReference type="KEGG" id="plen:EIM92_03620"/>
<gene>
    <name evidence="1" type="ORF">EIM92_03620</name>
</gene>
<protein>
    <submittedName>
        <fullName evidence="1">Uncharacterized protein</fullName>
    </submittedName>
</protein>
<dbReference type="RefSeq" id="WP_125081523.1">
    <property type="nucleotide sequence ID" value="NZ_CP034248.1"/>
</dbReference>